<sequence>MSENRALPHPSQALASGKAQESQPARSSTKKPVVVGLYGVPGSGKSFLLNRLKEKLGQNAFEFYEGSKVIDSIVPGGLTGFGKLSDHEKLQFRQQAIQQIGTKSLSSGKVAVVAGHFMFWSEHASAGWPVYTASDLDTFTYILYLDVPAETVAKRRRDDTERMRPAISVQHVRKWQEAEKTGLRQLCRQHGILFSLVSPRLDMIEKVSALIRDFQSYSKELNLFRVEAQLDGVVPSGRRWETVLVLDGDKTLTESDTGTLFWQAASKSQSRHDGECPLSALFGSPLGYSERAFRQATLLYEEASEDDGFEALCETVASAVTMHPEFVSLLRLISDHDHIGALVVTCGLRRVWEMILDKLGFAERIKVIGNGRIADGMIVTAAVKAAIVTRLQASHQTRVWAFGDSPNDLLMLEQADEAVVIVGDQASRSRSMDAVLANAIDTRGLQARQCLLPGSAPPRLDGLRLPQLELTDQAFIDDIIAYRRGRSNSPSCSDLSPPRLRVLHATERNAAKFLMTPTRNASVSGPDLRAAHDRVGWYLANEFLSEMVGVEEYAIPHVQGHETSGYRLCNEEHTSIVALMRGGEPMALGVNRALPLAMFIHAACPADIKPHHVQQRRALVLVDSVINSGKTVTEFVQHVRSLSASIKIVVLAGVVQAKVISEGRYALDALTGHGDVSLVALRLSDNKYTGTRGTDTGNRLFNTTHMS</sequence>
<dbReference type="InterPro" id="IPR029057">
    <property type="entry name" value="PRTase-like"/>
</dbReference>
<dbReference type="PANTHER" id="PTHR43344:SF20">
    <property type="entry name" value="URACIL PHOSPHORIBOSYLTRANSFERASE"/>
    <property type="match status" value="1"/>
</dbReference>
<dbReference type="Gene3D" id="3.40.50.300">
    <property type="entry name" value="P-loop containing nucleotide triphosphate hydrolases"/>
    <property type="match status" value="1"/>
</dbReference>
<evidence type="ECO:0000256" key="1">
    <source>
        <dbReference type="SAM" id="MobiDB-lite"/>
    </source>
</evidence>
<dbReference type="Pfam" id="PF12710">
    <property type="entry name" value="HAD"/>
    <property type="match status" value="1"/>
</dbReference>
<feature type="domain" description="Phosphoribosyltransferase" evidence="2">
    <location>
        <begin position="506"/>
        <end position="703"/>
    </location>
</feature>
<dbReference type="PANTHER" id="PTHR43344">
    <property type="entry name" value="PHOSPHOSERINE PHOSPHATASE"/>
    <property type="match status" value="1"/>
</dbReference>
<dbReference type="GO" id="GO:0036424">
    <property type="term" value="F:L-phosphoserine phosphatase activity"/>
    <property type="evidence" value="ECO:0007669"/>
    <property type="project" value="TreeGrafter"/>
</dbReference>
<dbReference type="GO" id="GO:0000287">
    <property type="term" value="F:magnesium ion binding"/>
    <property type="evidence" value="ECO:0007669"/>
    <property type="project" value="TreeGrafter"/>
</dbReference>
<proteinExistence type="predicted"/>
<dbReference type="CDD" id="cd06223">
    <property type="entry name" value="PRTases_typeI"/>
    <property type="match status" value="1"/>
</dbReference>
<dbReference type="EMBL" id="LKCW01000001">
    <property type="protein sequence ID" value="KPM46483.1"/>
    <property type="molecule type" value="Genomic_DNA"/>
</dbReference>
<dbReference type="SUPFAM" id="SSF53271">
    <property type="entry name" value="PRTase-like"/>
    <property type="match status" value="1"/>
</dbReference>
<evidence type="ECO:0000259" key="2">
    <source>
        <dbReference type="Pfam" id="PF14681"/>
    </source>
</evidence>
<gene>
    <name evidence="3" type="ORF">AK830_g227</name>
</gene>
<dbReference type="OrthoDB" id="5416609at2759"/>
<dbReference type="InterPro" id="IPR027417">
    <property type="entry name" value="P-loop_NTPase"/>
</dbReference>
<dbReference type="Pfam" id="PF14681">
    <property type="entry name" value="UPRTase"/>
    <property type="match status" value="1"/>
</dbReference>
<dbReference type="GO" id="GO:0006564">
    <property type="term" value="P:L-serine biosynthetic process"/>
    <property type="evidence" value="ECO:0007669"/>
    <property type="project" value="TreeGrafter"/>
</dbReference>
<dbReference type="InterPro" id="IPR000836">
    <property type="entry name" value="PRTase_dom"/>
</dbReference>
<dbReference type="Proteomes" id="UP000050424">
    <property type="component" value="Unassembled WGS sequence"/>
</dbReference>
<dbReference type="Gene3D" id="3.40.50.1000">
    <property type="entry name" value="HAD superfamily/HAD-like"/>
    <property type="match status" value="1"/>
</dbReference>
<accession>A0A0P7C3R6</accession>
<reference evidence="3 4" key="1">
    <citation type="submission" date="2015-09" db="EMBL/GenBank/DDBJ databases">
        <title>Draft genome of a European isolate of the apple canker pathogen Neonectria ditissima.</title>
        <authorList>
            <person name="Gomez-Cortecero A."/>
            <person name="Harrison R.J."/>
            <person name="Armitage A.D."/>
        </authorList>
    </citation>
    <scope>NUCLEOTIDE SEQUENCE [LARGE SCALE GENOMIC DNA]</scope>
    <source>
        <strain evidence="3 4">R09/05</strain>
    </source>
</reference>
<dbReference type="InterPro" id="IPR023214">
    <property type="entry name" value="HAD_sf"/>
</dbReference>
<dbReference type="STRING" id="78410.A0A0P7C3R6"/>
<name>A0A0P7C3R6_9HYPO</name>
<feature type="region of interest" description="Disordered" evidence="1">
    <location>
        <begin position="1"/>
        <end position="30"/>
    </location>
</feature>
<dbReference type="SUPFAM" id="SSF52540">
    <property type="entry name" value="P-loop containing nucleoside triphosphate hydrolases"/>
    <property type="match status" value="1"/>
</dbReference>
<keyword evidence="4" id="KW-1185">Reference proteome</keyword>
<dbReference type="Pfam" id="PF13207">
    <property type="entry name" value="AAA_17"/>
    <property type="match status" value="1"/>
</dbReference>
<dbReference type="InterPro" id="IPR036412">
    <property type="entry name" value="HAD-like_sf"/>
</dbReference>
<dbReference type="AlphaFoldDB" id="A0A0P7C3R6"/>
<dbReference type="Gene3D" id="3.40.50.2020">
    <property type="match status" value="1"/>
</dbReference>
<protein>
    <recommendedName>
        <fullName evidence="2">Phosphoribosyltransferase domain-containing protein</fullName>
    </recommendedName>
</protein>
<evidence type="ECO:0000313" key="4">
    <source>
        <dbReference type="Proteomes" id="UP000050424"/>
    </source>
</evidence>
<comment type="caution">
    <text evidence="3">The sequence shown here is derived from an EMBL/GenBank/DDBJ whole genome shotgun (WGS) entry which is preliminary data.</text>
</comment>
<dbReference type="InterPro" id="IPR050582">
    <property type="entry name" value="HAD-like_SerB"/>
</dbReference>
<dbReference type="GO" id="GO:0005737">
    <property type="term" value="C:cytoplasm"/>
    <property type="evidence" value="ECO:0007669"/>
    <property type="project" value="TreeGrafter"/>
</dbReference>
<evidence type="ECO:0000313" key="3">
    <source>
        <dbReference type="EMBL" id="KPM46483.1"/>
    </source>
</evidence>
<organism evidence="3 4">
    <name type="scientific">Neonectria ditissima</name>
    <dbReference type="NCBI Taxonomy" id="78410"/>
    <lineage>
        <taxon>Eukaryota</taxon>
        <taxon>Fungi</taxon>
        <taxon>Dikarya</taxon>
        <taxon>Ascomycota</taxon>
        <taxon>Pezizomycotina</taxon>
        <taxon>Sordariomycetes</taxon>
        <taxon>Hypocreomycetidae</taxon>
        <taxon>Hypocreales</taxon>
        <taxon>Nectriaceae</taxon>
        <taxon>Neonectria</taxon>
    </lineage>
</organism>
<dbReference type="SUPFAM" id="SSF56784">
    <property type="entry name" value="HAD-like"/>
    <property type="match status" value="1"/>
</dbReference>